<dbReference type="AlphaFoldDB" id="A0A9D3V6A6"/>
<feature type="compositionally biased region" description="Polar residues" evidence="1">
    <location>
        <begin position="115"/>
        <end position="127"/>
    </location>
</feature>
<dbReference type="InterPro" id="IPR009009">
    <property type="entry name" value="RlpA-like_DPBB"/>
</dbReference>
<proteinExistence type="predicted"/>
<evidence type="ECO:0000259" key="2">
    <source>
        <dbReference type="PROSITE" id="PS50842"/>
    </source>
</evidence>
<organism evidence="3 4">
    <name type="scientific">Gossypium stocksii</name>
    <dbReference type="NCBI Taxonomy" id="47602"/>
    <lineage>
        <taxon>Eukaryota</taxon>
        <taxon>Viridiplantae</taxon>
        <taxon>Streptophyta</taxon>
        <taxon>Embryophyta</taxon>
        <taxon>Tracheophyta</taxon>
        <taxon>Spermatophyta</taxon>
        <taxon>Magnoliopsida</taxon>
        <taxon>eudicotyledons</taxon>
        <taxon>Gunneridae</taxon>
        <taxon>Pentapetalae</taxon>
        <taxon>rosids</taxon>
        <taxon>malvids</taxon>
        <taxon>Malvales</taxon>
        <taxon>Malvaceae</taxon>
        <taxon>Malvoideae</taxon>
        <taxon>Gossypium</taxon>
    </lineage>
</organism>
<dbReference type="GO" id="GO:0003676">
    <property type="term" value="F:nucleic acid binding"/>
    <property type="evidence" value="ECO:0007669"/>
    <property type="project" value="InterPro"/>
</dbReference>
<dbReference type="GO" id="GO:0008270">
    <property type="term" value="F:zinc ion binding"/>
    <property type="evidence" value="ECO:0007669"/>
    <property type="project" value="InterPro"/>
</dbReference>
<feature type="region of interest" description="Disordered" evidence="1">
    <location>
        <begin position="108"/>
        <end position="127"/>
    </location>
</feature>
<accession>A0A9D3V6A6</accession>
<dbReference type="GO" id="GO:0048046">
    <property type="term" value="C:apoplast"/>
    <property type="evidence" value="ECO:0007669"/>
    <property type="project" value="InterPro"/>
</dbReference>
<dbReference type="SUPFAM" id="SSF57756">
    <property type="entry name" value="Retrovirus zinc finger-like domains"/>
    <property type="match status" value="1"/>
</dbReference>
<comment type="caution">
    <text evidence="3">The sequence shown here is derived from an EMBL/GenBank/DDBJ whole genome shotgun (WGS) entry which is preliminary data.</text>
</comment>
<feature type="domain" description="Expansin-like EG45" evidence="2">
    <location>
        <begin position="1"/>
        <end position="75"/>
    </location>
</feature>
<protein>
    <recommendedName>
        <fullName evidence="2">Expansin-like EG45 domain-containing protein</fullName>
    </recommendedName>
</protein>
<keyword evidence="4" id="KW-1185">Reference proteome</keyword>
<evidence type="ECO:0000313" key="3">
    <source>
        <dbReference type="EMBL" id="KAH1073029.1"/>
    </source>
</evidence>
<dbReference type="Gene3D" id="2.40.40.10">
    <property type="entry name" value="RlpA-like domain"/>
    <property type="match status" value="1"/>
</dbReference>
<dbReference type="CDD" id="cd22269">
    <property type="entry name" value="DPBB_EG45-like"/>
    <property type="match status" value="1"/>
</dbReference>
<evidence type="ECO:0000256" key="1">
    <source>
        <dbReference type="SAM" id="MobiDB-lite"/>
    </source>
</evidence>
<dbReference type="InterPro" id="IPR044206">
    <property type="entry name" value="EGC1/2"/>
</dbReference>
<dbReference type="InterPro" id="IPR036875">
    <property type="entry name" value="Znf_CCHC_sf"/>
</dbReference>
<dbReference type="PROSITE" id="PS50842">
    <property type="entry name" value="EXPANSIN_EG45"/>
    <property type="match status" value="1"/>
</dbReference>
<evidence type="ECO:0000313" key="4">
    <source>
        <dbReference type="Proteomes" id="UP000828251"/>
    </source>
</evidence>
<dbReference type="InterPro" id="IPR036908">
    <property type="entry name" value="RlpA-like_sf"/>
</dbReference>
<dbReference type="InterPro" id="IPR007112">
    <property type="entry name" value="Expansin/allergen_DPBB_dom"/>
</dbReference>
<dbReference type="Pfam" id="PF03330">
    <property type="entry name" value="DPBB_1"/>
    <property type="match status" value="1"/>
</dbReference>
<name>A0A9D3V6A6_9ROSI</name>
<dbReference type="PANTHER" id="PTHR47295:SF2">
    <property type="entry name" value="EG45-LIKE DOMAIN CONTAINING PROTEIN 1-RELATED"/>
    <property type="match status" value="1"/>
</dbReference>
<dbReference type="OrthoDB" id="623670at2759"/>
<dbReference type="GO" id="GO:0009627">
    <property type="term" value="P:systemic acquired resistance"/>
    <property type="evidence" value="ECO:0007669"/>
    <property type="project" value="InterPro"/>
</dbReference>
<dbReference type="Proteomes" id="UP000828251">
    <property type="component" value="Unassembled WGS sequence"/>
</dbReference>
<dbReference type="PANTHER" id="PTHR47295">
    <property type="entry name" value="EG45-LIKE DOMAIN CONTAINING PROTEIN 1-RELATED"/>
    <property type="match status" value="1"/>
</dbReference>
<dbReference type="EMBL" id="JAIQCV010000008">
    <property type="protein sequence ID" value="KAH1073029.1"/>
    <property type="molecule type" value="Genomic_DNA"/>
</dbReference>
<reference evidence="3 4" key="1">
    <citation type="journal article" date="2021" name="Plant Biotechnol. J.">
        <title>Multi-omics assisted identification of the key and species-specific regulatory components of drought-tolerant mechanisms in Gossypium stocksii.</title>
        <authorList>
            <person name="Yu D."/>
            <person name="Ke L."/>
            <person name="Zhang D."/>
            <person name="Wu Y."/>
            <person name="Sun Y."/>
            <person name="Mei J."/>
            <person name="Sun J."/>
            <person name="Sun Y."/>
        </authorList>
    </citation>
    <scope>NUCLEOTIDE SEQUENCE [LARGE SCALE GENOMIC DNA]</scope>
    <source>
        <strain evidence="4">cv. E1</strain>
        <tissue evidence="3">Leaf</tissue>
    </source>
</reference>
<gene>
    <name evidence="3" type="ORF">J1N35_025357</name>
</gene>
<sequence>MRQCGKKFTVKCTGPRNGGPHPCTGKSVTMKVVDQCPGCPSTMDLSREAFKIIAKPVAGIINIDYKNGRGRGRGHSSSSRFQCQLCGKAGHLVDHCYYRFDTLYKSTGYRPPSSPQANFGNGPSRNP</sequence>
<dbReference type="SUPFAM" id="SSF50685">
    <property type="entry name" value="Barwin-like endoglucanases"/>
    <property type="match status" value="1"/>
</dbReference>